<evidence type="ECO:0000313" key="1">
    <source>
        <dbReference type="EMBL" id="KAG2454139.1"/>
    </source>
</evidence>
<reference evidence="1" key="1">
    <citation type="journal article" date="2020" name="bioRxiv">
        <title>Comparative genomics of Chlamydomonas.</title>
        <authorList>
            <person name="Craig R.J."/>
            <person name="Hasan A.R."/>
            <person name="Ness R.W."/>
            <person name="Keightley P.D."/>
        </authorList>
    </citation>
    <scope>NUCLEOTIDE SEQUENCE</scope>
    <source>
        <strain evidence="1">CCAP 11/173</strain>
    </source>
</reference>
<dbReference type="AlphaFoldDB" id="A0A835WTW5"/>
<protein>
    <submittedName>
        <fullName evidence="1">Uncharacterized protein</fullName>
    </submittedName>
</protein>
<keyword evidence="2" id="KW-1185">Reference proteome</keyword>
<name>A0A835WTW5_9CHLO</name>
<sequence length="272" mass="31187">MGSSHYESDYCKWFSETHVPSGEQERRSKIEWLRSRYASFWETGTTSDRPRSGRPRLVEDELLAAAIQYVSENHFRTQAEYNNTAVLKAILEAAECSTDTLWQRMHEYEPALGKHFKIEYRRTLAEDVVKQRVEQSCNWLRQGVNPNAAGVTFLREGGKSIPIPPSHSLRPAYEADWLLSWVKRIIWIDEKVIYLSPEDHNVWGIGPGGMVIEDIRKLRARPLHIKYISAVNYHLGAVKLVLVSGTWAPDYEPTKIYTVRRGDGAGGTLLEE</sequence>
<comment type="caution">
    <text evidence="1">The sequence shown here is derived from an EMBL/GenBank/DDBJ whole genome shotgun (WGS) entry which is preliminary data.</text>
</comment>
<gene>
    <name evidence="1" type="ORF">HYH02_001175</name>
</gene>
<evidence type="ECO:0000313" key="2">
    <source>
        <dbReference type="Proteomes" id="UP000613740"/>
    </source>
</evidence>
<proteinExistence type="predicted"/>
<dbReference type="EMBL" id="JAEHOD010000002">
    <property type="protein sequence ID" value="KAG2454139.1"/>
    <property type="molecule type" value="Genomic_DNA"/>
</dbReference>
<dbReference type="Proteomes" id="UP000613740">
    <property type="component" value="Unassembled WGS sequence"/>
</dbReference>
<organism evidence="1 2">
    <name type="scientific">Chlamydomonas schloesseri</name>
    <dbReference type="NCBI Taxonomy" id="2026947"/>
    <lineage>
        <taxon>Eukaryota</taxon>
        <taxon>Viridiplantae</taxon>
        <taxon>Chlorophyta</taxon>
        <taxon>core chlorophytes</taxon>
        <taxon>Chlorophyceae</taxon>
        <taxon>CS clade</taxon>
        <taxon>Chlamydomonadales</taxon>
        <taxon>Chlamydomonadaceae</taxon>
        <taxon>Chlamydomonas</taxon>
    </lineage>
</organism>
<accession>A0A835WTW5</accession>